<dbReference type="SUPFAM" id="SSF56112">
    <property type="entry name" value="Protein kinase-like (PK-like)"/>
    <property type="match status" value="1"/>
</dbReference>
<evidence type="ECO:0000256" key="1">
    <source>
        <dbReference type="ARBA" id="ARBA00022527"/>
    </source>
</evidence>
<dbReference type="InterPro" id="IPR051681">
    <property type="entry name" value="Ser/Thr_Kinases-Pseudokinases"/>
</dbReference>
<dbReference type="InterPro" id="IPR017441">
    <property type="entry name" value="Protein_kinase_ATP_BS"/>
</dbReference>
<feature type="compositionally biased region" description="Low complexity" evidence="5">
    <location>
        <begin position="70"/>
        <end position="98"/>
    </location>
</feature>
<dbReference type="PRINTS" id="PR00109">
    <property type="entry name" value="TYRKINASE"/>
</dbReference>
<evidence type="ECO:0000259" key="6">
    <source>
        <dbReference type="PROSITE" id="PS50011"/>
    </source>
</evidence>
<dbReference type="EMBL" id="JARJCW010000095">
    <property type="protein sequence ID" value="KAJ7194851.1"/>
    <property type="molecule type" value="Genomic_DNA"/>
</dbReference>
<keyword evidence="2 4" id="KW-0547">Nucleotide-binding</keyword>
<evidence type="ECO:0000313" key="7">
    <source>
        <dbReference type="EMBL" id="KAJ7194851.1"/>
    </source>
</evidence>
<dbReference type="InterPro" id="IPR000719">
    <property type="entry name" value="Prot_kinase_dom"/>
</dbReference>
<keyword evidence="1" id="KW-0808">Transferase</keyword>
<dbReference type="PROSITE" id="PS00108">
    <property type="entry name" value="PROTEIN_KINASE_ST"/>
    <property type="match status" value="1"/>
</dbReference>
<evidence type="ECO:0000256" key="2">
    <source>
        <dbReference type="ARBA" id="ARBA00022741"/>
    </source>
</evidence>
<feature type="compositionally biased region" description="Pro residues" evidence="5">
    <location>
        <begin position="45"/>
        <end position="55"/>
    </location>
</feature>
<proteinExistence type="predicted"/>
<feature type="domain" description="Protein kinase" evidence="6">
    <location>
        <begin position="537"/>
        <end position="800"/>
    </location>
</feature>
<dbReference type="PROSITE" id="PS50011">
    <property type="entry name" value="PROTEIN_KINASE_DOM"/>
    <property type="match status" value="1"/>
</dbReference>
<comment type="caution">
    <text evidence="7">The sequence shown here is derived from an EMBL/GenBank/DDBJ whole genome shotgun (WGS) entry which is preliminary data.</text>
</comment>
<evidence type="ECO:0000256" key="4">
    <source>
        <dbReference type="PROSITE-ProRule" id="PRU10141"/>
    </source>
</evidence>
<keyword evidence="3 4" id="KW-0067">ATP-binding</keyword>
<feature type="compositionally biased region" description="Polar residues" evidence="5">
    <location>
        <begin position="859"/>
        <end position="873"/>
    </location>
</feature>
<dbReference type="Gene3D" id="1.10.510.10">
    <property type="entry name" value="Transferase(Phosphotransferase) domain 1"/>
    <property type="match status" value="1"/>
</dbReference>
<keyword evidence="1" id="KW-0723">Serine/threonine-protein kinase</keyword>
<dbReference type="AlphaFoldDB" id="A0AAD6UUC0"/>
<feature type="compositionally biased region" description="Low complexity" evidence="5">
    <location>
        <begin position="18"/>
        <end position="32"/>
    </location>
</feature>
<dbReference type="InterPro" id="IPR036537">
    <property type="entry name" value="Adaptor_Cbl_N_dom_sf"/>
</dbReference>
<dbReference type="PANTHER" id="PTHR44329">
    <property type="entry name" value="SERINE/THREONINE-PROTEIN KINASE TNNI3K-RELATED"/>
    <property type="match status" value="1"/>
</dbReference>
<dbReference type="GO" id="GO:0007166">
    <property type="term" value="P:cell surface receptor signaling pathway"/>
    <property type="evidence" value="ECO:0007669"/>
    <property type="project" value="InterPro"/>
</dbReference>
<dbReference type="Pfam" id="PF07714">
    <property type="entry name" value="PK_Tyr_Ser-Thr"/>
    <property type="match status" value="1"/>
</dbReference>
<keyword evidence="8" id="KW-1185">Reference proteome</keyword>
<dbReference type="Gene3D" id="1.20.930.20">
    <property type="entry name" value="Adaptor protein Cbl, N-terminal domain"/>
    <property type="match status" value="1"/>
</dbReference>
<accession>A0AAD6UUC0</accession>
<evidence type="ECO:0000313" key="8">
    <source>
        <dbReference type="Proteomes" id="UP001219525"/>
    </source>
</evidence>
<dbReference type="InterPro" id="IPR059179">
    <property type="entry name" value="MLKL-like_MCAfunc"/>
</dbReference>
<dbReference type="InterPro" id="IPR001245">
    <property type="entry name" value="Ser-Thr/Tyr_kinase_cat_dom"/>
</dbReference>
<keyword evidence="1" id="KW-0418">Kinase</keyword>
<dbReference type="InterPro" id="IPR008271">
    <property type="entry name" value="Ser/Thr_kinase_AS"/>
</dbReference>
<feature type="compositionally biased region" description="Pro residues" evidence="5">
    <location>
        <begin position="461"/>
        <end position="473"/>
    </location>
</feature>
<evidence type="ECO:0000256" key="5">
    <source>
        <dbReference type="SAM" id="MobiDB-lite"/>
    </source>
</evidence>
<dbReference type="CDD" id="cd21037">
    <property type="entry name" value="MLKL_NTD"/>
    <property type="match status" value="1"/>
</dbReference>
<dbReference type="Proteomes" id="UP001219525">
    <property type="component" value="Unassembled WGS sequence"/>
</dbReference>
<feature type="binding site" evidence="4">
    <location>
        <position position="564"/>
    </location>
    <ligand>
        <name>ATP</name>
        <dbReference type="ChEBI" id="CHEBI:30616"/>
    </ligand>
</feature>
<dbReference type="InterPro" id="IPR011009">
    <property type="entry name" value="Kinase-like_dom_sf"/>
</dbReference>
<dbReference type="GO" id="GO:0004674">
    <property type="term" value="F:protein serine/threonine kinase activity"/>
    <property type="evidence" value="ECO:0007669"/>
    <property type="project" value="UniProtKB-KW"/>
</dbReference>
<dbReference type="GO" id="GO:0005524">
    <property type="term" value="F:ATP binding"/>
    <property type="evidence" value="ECO:0007669"/>
    <property type="project" value="UniProtKB-UniRule"/>
</dbReference>
<feature type="region of interest" description="Disordered" evidence="5">
    <location>
        <begin position="1"/>
        <end position="162"/>
    </location>
</feature>
<organism evidence="7 8">
    <name type="scientific">Mycena pura</name>
    <dbReference type="NCBI Taxonomy" id="153505"/>
    <lineage>
        <taxon>Eukaryota</taxon>
        <taxon>Fungi</taxon>
        <taxon>Dikarya</taxon>
        <taxon>Basidiomycota</taxon>
        <taxon>Agaricomycotina</taxon>
        <taxon>Agaricomycetes</taxon>
        <taxon>Agaricomycetidae</taxon>
        <taxon>Agaricales</taxon>
        <taxon>Marasmiineae</taxon>
        <taxon>Mycenaceae</taxon>
        <taxon>Mycena</taxon>
    </lineage>
</organism>
<dbReference type="PROSITE" id="PS00107">
    <property type="entry name" value="PROTEIN_KINASE_ATP"/>
    <property type="match status" value="1"/>
</dbReference>
<evidence type="ECO:0000256" key="3">
    <source>
        <dbReference type="ARBA" id="ARBA00022840"/>
    </source>
</evidence>
<sequence length="1209" mass="132637">MSTTSQSTTPTAPPAPPAASTRSSSSPKGSSPLNPTRTPANSLPPSSPPLLPSPPSARARGHSFSSMLGPQPSSRYPSSPSVRSLGSPSPSGATPSTTIRFELSPPSGHAHAQLPPESPTSSPRSRSRSRSRSPAPDRVIASSILESPPTPPNAPPTTWWGQLPIRRDRPTFLGAPLRRKPAVPKEQTEGWERTREHVSEALSKLLPPTLLIAHDLLELVAEVSEFIPIPGLEVAANLLLNIWDNVQGVDMNVLACLRLAERCAGLLNSIVQEVHAMGNKVEEEMKEPLHKLIGTFTQVRDLLIKQARRPFLKRYLKREENLREIAGCDTAITDALSQFSLSVQLRIFKQVKETDARLDAVTKAQQPGNALGITVDQGQLTPRPAPQDLPIEHTEVVPALRDLQSTQNALDYAHDTADLRALLREALAQSSDVEMLRILQVGRADMPEALKTLQRARERLTPPPGQLLPPAPPGYTARGERSVTLSSSDSSSSSGAGVPPVLDVLDREFIEGGIDALQRISKGGEMLPSWTITRYEVDRDVKIGIGFFSDVYKGTWRGRTVAIKCLVETTPRDLFLREVNIWKELKHPNVLDLYGASGASGNGPWFFVCPYMRFGSLSTFLRRVAQQGEAAKNGREDDLLRFMHEVAKGMEYLHGKGVLHGDLKAANVLVDDRIHCQVCDFGQSEMKSEAHRISGTAPSHGTLRWQAPELMRGSDELTPEMDVYAYAICCIEILLMGRLPWPLMSDGDVRNFILTNKSRPKIPVTRFTTPALEALLHVCWDEDPIMRLPFSKIVKEVKQLRKSAELVGFDDLASPPISPRGLDWRDVENTPSWPSPDLHPVPLSAGTSPVDVPFPSPEPSSGDSYHTVSQSWPPSGGLVTHREDTVSSSGTDVPEPVVYSSSSRASSIFAPSTDDSSSVDDLTDMLLGGHSGYESPMPSDERIAEIYNERRYRLLLVHEFHPSLTLPLWNPAPVAVGAVGFLSKPSGKFVTLFNCFYPEKAANGDSGLPSVYGYGRATTGSQRQDKRTAAQRSIDVISGLLTFKRTEGAVSQNVSRRYTYPLRFGHKVAYLCTETTMYRYIENLDAPKKWFKSNVDTIMRQYGSLHQIQKEDLYLVIGTLDAPDYALFVSHKHPDGQAHFNVYSSPKTGQPWGTFTTDAEPEQGGPSYHEPIHGAPVSASKISPMGGPWDTVLLARLRFKPDALEPTSL</sequence>
<gene>
    <name evidence="7" type="ORF">GGX14DRAFT_377636</name>
</gene>
<dbReference type="SMART" id="SM00220">
    <property type="entry name" value="S_TKc"/>
    <property type="match status" value="1"/>
</dbReference>
<protein>
    <recommendedName>
        <fullName evidence="6">Protein kinase domain-containing protein</fullName>
    </recommendedName>
</protein>
<feature type="region of interest" description="Disordered" evidence="5">
    <location>
        <begin position="458"/>
        <end position="498"/>
    </location>
</feature>
<feature type="region of interest" description="Disordered" evidence="5">
    <location>
        <begin position="820"/>
        <end position="897"/>
    </location>
</feature>
<feature type="compositionally biased region" description="Low complexity" evidence="5">
    <location>
        <begin position="1"/>
        <end position="10"/>
    </location>
</feature>
<reference evidence="7" key="1">
    <citation type="submission" date="2023-03" db="EMBL/GenBank/DDBJ databases">
        <title>Massive genome expansion in bonnet fungi (Mycena s.s.) driven by repeated elements and novel gene families across ecological guilds.</title>
        <authorList>
            <consortium name="Lawrence Berkeley National Laboratory"/>
            <person name="Harder C.B."/>
            <person name="Miyauchi S."/>
            <person name="Viragh M."/>
            <person name="Kuo A."/>
            <person name="Thoen E."/>
            <person name="Andreopoulos B."/>
            <person name="Lu D."/>
            <person name="Skrede I."/>
            <person name="Drula E."/>
            <person name="Henrissat B."/>
            <person name="Morin E."/>
            <person name="Kohler A."/>
            <person name="Barry K."/>
            <person name="LaButti K."/>
            <person name="Morin E."/>
            <person name="Salamov A."/>
            <person name="Lipzen A."/>
            <person name="Mereny Z."/>
            <person name="Hegedus B."/>
            <person name="Baldrian P."/>
            <person name="Stursova M."/>
            <person name="Weitz H."/>
            <person name="Taylor A."/>
            <person name="Grigoriev I.V."/>
            <person name="Nagy L.G."/>
            <person name="Martin F."/>
            <person name="Kauserud H."/>
        </authorList>
    </citation>
    <scope>NUCLEOTIDE SEQUENCE</scope>
    <source>
        <strain evidence="7">9144</strain>
    </source>
</reference>
<name>A0AAD6UUC0_9AGAR</name>
<dbReference type="PANTHER" id="PTHR44329:SF214">
    <property type="entry name" value="PROTEIN KINASE DOMAIN-CONTAINING PROTEIN"/>
    <property type="match status" value="1"/>
</dbReference>